<gene>
    <name evidence="2" type="ORF">DID88_009935</name>
</gene>
<sequence length="68" mass="7783">MSESSTNHLTINSSNDDVSIKLEPPQMDQYHLNHSSIIRIIKKKGIIRTIEFPKKRQRSSSTPPNLHS</sequence>
<evidence type="ECO:0000313" key="3">
    <source>
        <dbReference type="Proteomes" id="UP000249056"/>
    </source>
</evidence>
<feature type="compositionally biased region" description="Polar residues" evidence="1">
    <location>
        <begin position="1"/>
        <end position="17"/>
    </location>
</feature>
<proteinExistence type="predicted"/>
<dbReference type="EMBL" id="QKRW01000038">
    <property type="protein sequence ID" value="RAL60617.1"/>
    <property type="molecule type" value="Genomic_DNA"/>
</dbReference>
<name>A0A395IK00_9HELO</name>
<comment type="caution">
    <text evidence="2">The sequence shown here is derived from an EMBL/GenBank/DDBJ whole genome shotgun (WGS) entry which is preliminary data.</text>
</comment>
<dbReference type="OrthoDB" id="3366990at2759"/>
<accession>A0A395IK00</accession>
<evidence type="ECO:0000256" key="1">
    <source>
        <dbReference type="SAM" id="MobiDB-lite"/>
    </source>
</evidence>
<feature type="region of interest" description="Disordered" evidence="1">
    <location>
        <begin position="1"/>
        <end position="21"/>
    </location>
</feature>
<keyword evidence="3" id="KW-1185">Reference proteome</keyword>
<organism evidence="2 3">
    <name type="scientific">Monilinia fructigena</name>
    <dbReference type="NCBI Taxonomy" id="38457"/>
    <lineage>
        <taxon>Eukaryota</taxon>
        <taxon>Fungi</taxon>
        <taxon>Dikarya</taxon>
        <taxon>Ascomycota</taxon>
        <taxon>Pezizomycotina</taxon>
        <taxon>Leotiomycetes</taxon>
        <taxon>Helotiales</taxon>
        <taxon>Sclerotiniaceae</taxon>
        <taxon>Monilinia</taxon>
    </lineage>
</organism>
<evidence type="ECO:0000313" key="2">
    <source>
        <dbReference type="EMBL" id="RAL60617.1"/>
    </source>
</evidence>
<dbReference type="AlphaFoldDB" id="A0A395IK00"/>
<dbReference type="Proteomes" id="UP000249056">
    <property type="component" value="Unassembled WGS sequence"/>
</dbReference>
<protein>
    <submittedName>
        <fullName evidence="2">Uncharacterized protein</fullName>
    </submittedName>
</protein>
<reference evidence="2 3" key="1">
    <citation type="submission" date="2018-06" db="EMBL/GenBank/DDBJ databases">
        <title>Genome Sequence of the Brown Rot Fungal Pathogen Monilinia fructigena.</title>
        <authorList>
            <person name="Landi L."/>
            <person name="De Miccolis Angelini R.M."/>
            <person name="Pollastro S."/>
            <person name="Abate D."/>
            <person name="Faretra F."/>
            <person name="Romanazzi G."/>
        </authorList>
    </citation>
    <scope>NUCLEOTIDE SEQUENCE [LARGE SCALE GENOMIC DNA]</scope>
    <source>
        <strain evidence="2 3">Mfrg269</strain>
    </source>
</reference>